<organism evidence="1">
    <name type="scientific">freshwater metagenome</name>
    <dbReference type="NCBI Taxonomy" id="449393"/>
    <lineage>
        <taxon>unclassified sequences</taxon>
        <taxon>metagenomes</taxon>
        <taxon>ecological metagenomes</taxon>
    </lineage>
</organism>
<proteinExistence type="predicted"/>
<dbReference type="AlphaFoldDB" id="A0A6J7ND37"/>
<gene>
    <name evidence="1" type="ORF">UFOPK3992_00056</name>
</gene>
<name>A0A6J7ND37_9ZZZZ</name>
<reference evidence="1" key="1">
    <citation type="submission" date="2020-05" db="EMBL/GenBank/DDBJ databases">
        <authorList>
            <person name="Chiriac C."/>
            <person name="Salcher M."/>
            <person name="Ghai R."/>
            <person name="Kavagutti S V."/>
        </authorList>
    </citation>
    <scope>NUCLEOTIDE SEQUENCE</scope>
</reference>
<evidence type="ECO:0000313" key="1">
    <source>
        <dbReference type="EMBL" id="CAB4991231.1"/>
    </source>
</evidence>
<accession>A0A6J7ND37</accession>
<protein>
    <submittedName>
        <fullName evidence="1">Unannotated protein</fullName>
    </submittedName>
</protein>
<dbReference type="EMBL" id="CAFBOZ010000004">
    <property type="protein sequence ID" value="CAB4991231.1"/>
    <property type="molecule type" value="Genomic_DNA"/>
</dbReference>
<sequence length="108" mass="11264">MDQFLQRTTLDPLGHDRDVGASLELDVDDIEHVDESSVGDARGQAGGVAQVFGALVARGQQSHPHLAAQNRIGGLPRLRSGTVTDDDVEVVAPDSIGDLAGRLVGDGL</sequence>